<name>A0A0D9Y546_9ORYZ</name>
<feature type="region of interest" description="Disordered" evidence="1">
    <location>
        <begin position="1"/>
        <end position="30"/>
    </location>
</feature>
<keyword evidence="3" id="KW-1185">Reference proteome</keyword>
<dbReference type="HOGENOM" id="CLU_1663426_0_0_1"/>
<feature type="region of interest" description="Disordered" evidence="1">
    <location>
        <begin position="89"/>
        <end position="114"/>
    </location>
</feature>
<proteinExistence type="predicted"/>
<protein>
    <submittedName>
        <fullName evidence="2">Uncharacterized protein</fullName>
    </submittedName>
</protein>
<reference evidence="2" key="2">
    <citation type="submission" date="2015-04" db="UniProtKB">
        <authorList>
            <consortium name="EnsemblPlants"/>
        </authorList>
    </citation>
    <scope>IDENTIFICATION</scope>
</reference>
<feature type="compositionally biased region" description="Basic and acidic residues" evidence="1">
    <location>
        <begin position="7"/>
        <end position="17"/>
    </location>
</feature>
<evidence type="ECO:0000256" key="1">
    <source>
        <dbReference type="SAM" id="MobiDB-lite"/>
    </source>
</evidence>
<evidence type="ECO:0000313" key="3">
    <source>
        <dbReference type="Proteomes" id="UP000026961"/>
    </source>
</evidence>
<reference evidence="2" key="3">
    <citation type="submission" date="2018-05" db="EMBL/GenBank/DDBJ databases">
        <title>OgluRS3 (Oryza glumaepatula Reference Sequence Version 3).</title>
        <authorList>
            <person name="Zhang J."/>
            <person name="Kudrna D."/>
            <person name="Lee S."/>
            <person name="Talag J."/>
            <person name="Welchert J."/>
            <person name="Wing R.A."/>
        </authorList>
    </citation>
    <scope>NUCLEOTIDE SEQUENCE [LARGE SCALE GENOMIC DNA]</scope>
</reference>
<accession>A0A0D9Y546</accession>
<feature type="region of interest" description="Disordered" evidence="1">
    <location>
        <begin position="54"/>
        <end position="73"/>
    </location>
</feature>
<evidence type="ECO:0000313" key="2">
    <source>
        <dbReference type="EnsemblPlants" id="OGLUM01G08150.1"/>
    </source>
</evidence>
<dbReference type="Proteomes" id="UP000026961">
    <property type="component" value="Chromosome 1"/>
</dbReference>
<reference evidence="2" key="1">
    <citation type="submission" date="2013-08" db="EMBL/GenBank/DDBJ databases">
        <title>Oryza genome evolution.</title>
        <authorList>
            <person name="Wing R.A."/>
            <person name="Panaud O."/>
            <person name="Oliveira A.C."/>
        </authorList>
    </citation>
    <scope>NUCLEOTIDE SEQUENCE</scope>
</reference>
<dbReference type="Gramene" id="OGLUM01G08150.1">
    <property type="protein sequence ID" value="OGLUM01G08150.1"/>
    <property type="gene ID" value="OGLUM01G08150"/>
</dbReference>
<dbReference type="EnsemblPlants" id="OGLUM01G08150.1">
    <property type="protein sequence ID" value="OGLUM01G08150.1"/>
    <property type="gene ID" value="OGLUM01G08150"/>
</dbReference>
<dbReference type="AlphaFoldDB" id="A0A0D9Y546"/>
<organism evidence="2">
    <name type="scientific">Oryza glumipatula</name>
    <dbReference type="NCBI Taxonomy" id="40148"/>
    <lineage>
        <taxon>Eukaryota</taxon>
        <taxon>Viridiplantae</taxon>
        <taxon>Streptophyta</taxon>
        <taxon>Embryophyta</taxon>
        <taxon>Tracheophyta</taxon>
        <taxon>Spermatophyta</taxon>
        <taxon>Magnoliopsida</taxon>
        <taxon>Liliopsida</taxon>
        <taxon>Poales</taxon>
        <taxon>Poaceae</taxon>
        <taxon>BOP clade</taxon>
        <taxon>Oryzoideae</taxon>
        <taxon>Oryzeae</taxon>
        <taxon>Oryzinae</taxon>
        <taxon>Oryza</taxon>
    </lineage>
</organism>
<sequence length="162" mass="18572">MTSPPPIHHEQTPHHVPDYQLAPPLPSRLETDGACMPVQQISPALRQKREKLQTFQQEEEKNERKNKNACKRNLHELHADRRCRKSPPLAEAAHACRSPPPYTPSGRSVRKQQPDTAVARARNARRSQLRLTVDNNSLRRYLEYLPSTVKDLYSVQVSAVCR</sequence>